<proteinExistence type="predicted"/>
<evidence type="ECO:0000313" key="10">
    <source>
        <dbReference type="Proteomes" id="UP000233375"/>
    </source>
</evidence>
<keyword evidence="3" id="KW-1003">Cell membrane</keyword>
<evidence type="ECO:0000256" key="6">
    <source>
        <dbReference type="ARBA" id="ARBA00023136"/>
    </source>
</evidence>
<keyword evidence="4 7" id="KW-0812">Transmembrane</keyword>
<comment type="caution">
    <text evidence="9">The sequence shown here is derived from an EMBL/GenBank/DDBJ whole genome shotgun (WGS) entry which is preliminary data.</text>
</comment>
<keyword evidence="2" id="KW-0813">Transport</keyword>
<dbReference type="PANTHER" id="PTHR23517:SF3">
    <property type="entry name" value="INTEGRAL MEMBRANE TRANSPORT PROTEIN"/>
    <property type="match status" value="1"/>
</dbReference>
<dbReference type="EMBL" id="PISE01000027">
    <property type="protein sequence ID" value="PKG23170.1"/>
    <property type="molecule type" value="Genomic_DNA"/>
</dbReference>
<dbReference type="Pfam" id="PF07690">
    <property type="entry name" value="MFS_1"/>
    <property type="match status" value="1"/>
</dbReference>
<dbReference type="RefSeq" id="WP_101177610.1">
    <property type="nucleotide sequence ID" value="NZ_PISE01000027.1"/>
</dbReference>
<dbReference type="PANTHER" id="PTHR23517">
    <property type="entry name" value="RESISTANCE PROTEIN MDTM, PUTATIVE-RELATED-RELATED"/>
    <property type="match status" value="1"/>
</dbReference>
<evidence type="ECO:0000256" key="2">
    <source>
        <dbReference type="ARBA" id="ARBA00022448"/>
    </source>
</evidence>
<feature type="transmembrane region" description="Helical" evidence="7">
    <location>
        <begin position="21"/>
        <end position="39"/>
    </location>
</feature>
<evidence type="ECO:0000256" key="5">
    <source>
        <dbReference type="ARBA" id="ARBA00022989"/>
    </source>
</evidence>
<feature type="transmembrane region" description="Helical" evidence="7">
    <location>
        <begin position="111"/>
        <end position="136"/>
    </location>
</feature>
<name>A0A2N0Z0X8_9BACI</name>
<dbReference type="OrthoDB" id="9607at2"/>
<dbReference type="GO" id="GO:0005886">
    <property type="term" value="C:plasma membrane"/>
    <property type="evidence" value="ECO:0007669"/>
    <property type="project" value="UniProtKB-SubCell"/>
</dbReference>
<gene>
    <name evidence="9" type="ORF">CWS01_12860</name>
</gene>
<evidence type="ECO:0000256" key="4">
    <source>
        <dbReference type="ARBA" id="ARBA00022692"/>
    </source>
</evidence>
<feature type="transmembrane region" description="Helical" evidence="7">
    <location>
        <begin position="148"/>
        <end position="169"/>
    </location>
</feature>
<dbReference type="Proteomes" id="UP000233375">
    <property type="component" value="Unassembled WGS sequence"/>
</dbReference>
<feature type="transmembrane region" description="Helical" evidence="7">
    <location>
        <begin position="257"/>
        <end position="277"/>
    </location>
</feature>
<feature type="transmembrane region" description="Helical" evidence="7">
    <location>
        <begin position="86"/>
        <end position="105"/>
    </location>
</feature>
<feature type="transmembrane region" description="Helical" evidence="7">
    <location>
        <begin position="51"/>
        <end position="74"/>
    </location>
</feature>
<feature type="transmembrane region" description="Helical" evidence="7">
    <location>
        <begin position="284"/>
        <end position="303"/>
    </location>
</feature>
<comment type="subcellular location">
    <subcellularLocation>
        <location evidence="1">Cell membrane</location>
        <topology evidence="1">Multi-pass membrane protein</topology>
    </subcellularLocation>
</comment>
<dbReference type="InterPro" id="IPR036259">
    <property type="entry name" value="MFS_trans_sf"/>
</dbReference>
<dbReference type="InterPro" id="IPR050171">
    <property type="entry name" value="MFS_Transporters"/>
</dbReference>
<accession>A0A2N0Z0X8</accession>
<evidence type="ECO:0000259" key="8">
    <source>
        <dbReference type="PROSITE" id="PS50850"/>
    </source>
</evidence>
<keyword evidence="10" id="KW-1185">Reference proteome</keyword>
<evidence type="ECO:0000313" key="9">
    <source>
        <dbReference type="EMBL" id="PKG23170.1"/>
    </source>
</evidence>
<keyword evidence="5 7" id="KW-1133">Transmembrane helix</keyword>
<evidence type="ECO:0000256" key="1">
    <source>
        <dbReference type="ARBA" id="ARBA00004651"/>
    </source>
</evidence>
<evidence type="ECO:0000256" key="3">
    <source>
        <dbReference type="ARBA" id="ARBA00022475"/>
    </source>
</evidence>
<evidence type="ECO:0000256" key="7">
    <source>
        <dbReference type="SAM" id="Phobius"/>
    </source>
</evidence>
<feature type="domain" description="Major facilitator superfamily (MFS) profile" evidence="8">
    <location>
        <begin position="20"/>
        <end position="400"/>
    </location>
</feature>
<reference evidence="9 10" key="1">
    <citation type="journal article" date="2003" name="Int. J. Syst. Evol. Microbiol.">
        <title>Bacillus nealsonii sp. nov., isolated from a spacecraft-assembly facility, whose spores are gamma-radiation resistant.</title>
        <authorList>
            <person name="Venkateswaran K."/>
            <person name="Kempf M."/>
            <person name="Chen F."/>
            <person name="Satomi M."/>
            <person name="Nicholson W."/>
            <person name="Kern R."/>
        </authorList>
    </citation>
    <scope>NUCLEOTIDE SEQUENCE [LARGE SCALE GENOMIC DNA]</scope>
    <source>
        <strain evidence="9 10">FO-92</strain>
    </source>
</reference>
<sequence length="407" mass="45804">MSVLHKQLPIYTKNSYAKKNHFLFLSSVFFFWFAIYIYTPVFGLYLENIGFSYNSIGFILGSYGITQILFRFPLGILSDLLHGMRRYLLVLGFVMALISCALFLISETFYIILLARLLAGITASMWVMATILYSNYFSKEKSSKAMSILQFLTVFSQFVSMAICGYLVEYFGWEIPFWIGAVSALLGGILAWNIKEAEIERITESKKVFAIIKMTWHIPQLKMMTFLSFIAHSLLFITIFGFSPMYAATLGVKEGSLLWLTSAFFIPHALATFSLVFIKVKQNYVSSVLICCFTVASLFVFFIPYTNNLFALSMLHAVIGLSLGFVFPLLLGQVVHHSPGELKMSAMGFHQSFYAIGILTGPMFAGYIAEYLGLADVFYFTALLSIIAAILLITVKMKRLTNTNGTL</sequence>
<dbReference type="AlphaFoldDB" id="A0A2N0Z0X8"/>
<feature type="transmembrane region" description="Helical" evidence="7">
    <location>
        <begin position="352"/>
        <end position="371"/>
    </location>
</feature>
<organism evidence="9 10">
    <name type="scientific">Niallia nealsonii</name>
    <dbReference type="NCBI Taxonomy" id="115979"/>
    <lineage>
        <taxon>Bacteria</taxon>
        <taxon>Bacillati</taxon>
        <taxon>Bacillota</taxon>
        <taxon>Bacilli</taxon>
        <taxon>Bacillales</taxon>
        <taxon>Bacillaceae</taxon>
        <taxon>Niallia</taxon>
    </lineage>
</organism>
<dbReference type="Gene3D" id="1.20.1250.20">
    <property type="entry name" value="MFS general substrate transporter like domains"/>
    <property type="match status" value="1"/>
</dbReference>
<protein>
    <submittedName>
        <fullName evidence="9">MFS transporter</fullName>
    </submittedName>
</protein>
<feature type="transmembrane region" description="Helical" evidence="7">
    <location>
        <begin position="223"/>
        <end position="245"/>
    </location>
</feature>
<dbReference type="PROSITE" id="PS50850">
    <property type="entry name" value="MFS"/>
    <property type="match status" value="1"/>
</dbReference>
<dbReference type="InterPro" id="IPR011701">
    <property type="entry name" value="MFS"/>
</dbReference>
<dbReference type="InterPro" id="IPR020846">
    <property type="entry name" value="MFS_dom"/>
</dbReference>
<feature type="transmembrane region" description="Helical" evidence="7">
    <location>
        <begin position="175"/>
        <end position="194"/>
    </location>
</feature>
<feature type="transmembrane region" description="Helical" evidence="7">
    <location>
        <begin position="377"/>
        <end position="395"/>
    </location>
</feature>
<dbReference type="SUPFAM" id="SSF103473">
    <property type="entry name" value="MFS general substrate transporter"/>
    <property type="match status" value="1"/>
</dbReference>
<dbReference type="GO" id="GO:0022857">
    <property type="term" value="F:transmembrane transporter activity"/>
    <property type="evidence" value="ECO:0007669"/>
    <property type="project" value="InterPro"/>
</dbReference>
<keyword evidence="6 7" id="KW-0472">Membrane</keyword>
<feature type="transmembrane region" description="Helical" evidence="7">
    <location>
        <begin position="309"/>
        <end position="331"/>
    </location>
</feature>